<proteinExistence type="predicted"/>
<sequence length="146" mass="16292">MGNAGQARRVSPSLMPYCCLPRPRAERSRDENSKCLLLLLRKEAEVLVGSELARRGSFYEQNLPWLLAVRRLLFDRRPGLKLLSDMHGGKMLLIVSAGKGKHFHSRNPTQEIGKSLAQVTSLSKVLPAYNAKLSNLDLGKNDARLL</sequence>
<keyword evidence="2" id="KW-1185">Reference proteome</keyword>
<evidence type="ECO:0000313" key="1">
    <source>
        <dbReference type="EMBL" id="KAI4326184.1"/>
    </source>
</evidence>
<reference evidence="2" key="1">
    <citation type="journal article" date="2023" name="Front. Plant Sci.">
        <title>Chromosomal-level genome assembly of Melastoma candidum provides insights into trichome evolution.</title>
        <authorList>
            <person name="Zhong Y."/>
            <person name="Wu W."/>
            <person name="Sun C."/>
            <person name="Zou P."/>
            <person name="Liu Y."/>
            <person name="Dai S."/>
            <person name="Zhou R."/>
        </authorList>
    </citation>
    <scope>NUCLEOTIDE SEQUENCE [LARGE SCALE GENOMIC DNA]</scope>
</reference>
<dbReference type="EMBL" id="CM042888">
    <property type="protein sequence ID" value="KAI4326184.1"/>
    <property type="molecule type" value="Genomic_DNA"/>
</dbReference>
<evidence type="ECO:0000313" key="2">
    <source>
        <dbReference type="Proteomes" id="UP001057402"/>
    </source>
</evidence>
<protein>
    <submittedName>
        <fullName evidence="1">Uncharacterized protein</fullName>
    </submittedName>
</protein>
<gene>
    <name evidence="1" type="ORF">MLD38_031522</name>
</gene>
<comment type="caution">
    <text evidence="1">The sequence shown here is derived from an EMBL/GenBank/DDBJ whole genome shotgun (WGS) entry which is preliminary data.</text>
</comment>
<accession>A0ACB9MS00</accession>
<dbReference type="Proteomes" id="UP001057402">
    <property type="component" value="Chromosome 9"/>
</dbReference>
<name>A0ACB9MS00_9MYRT</name>
<organism evidence="1 2">
    <name type="scientific">Melastoma candidum</name>
    <dbReference type="NCBI Taxonomy" id="119954"/>
    <lineage>
        <taxon>Eukaryota</taxon>
        <taxon>Viridiplantae</taxon>
        <taxon>Streptophyta</taxon>
        <taxon>Embryophyta</taxon>
        <taxon>Tracheophyta</taxon>
        <taxon>Spermatophyta</taxon>
        <taxon>Magnoliopsida</taxon>
        <taxon>eudicotyledons</taxon>
        <taxon>Gunneridae</taxon>
        <taxon>Pentapetalae</taxon>
        <taxon>rosids</taxon>
        <taxon>malvids</taxon>
        <taxon>Myrtales</taxon>
        <taxon>Melastomataceae</taxon>
        <taxon>Melastomatoideae</taxon>
        <taxon>Melastomateae</taxon>
        <taxon>Melastoma</taxon>
    </lineage>
</organism>